<sequence>MDSSVSLVAFGMCRHDGGDLFPPHFRSRRLLPTQTSSSPNLASTKQVMSPMSGIRQLPAEIVHRIVSIALAEYLDDLLVGAQSGACLPFCRSGPEGCATRAPPDLVESLLVASYQLHDVSSKIISSLQGYLSQEEQLAGALDRSPWSDVAEVRALRKLSLTYAHNKIPQLAVLMRHTMASVLEGYRTVFCMQFQLAGFAAQMNSWRDGLPEQQPISAVQDLHSTCEGNQKVARNVRVTLARCPAAFRDVLAPRVDACRRAIAISYAYELYIMEFEMRWQSVLELGAADVGDPLEHEEPARDLVRLIEHIRDGHAGMRADWDIAVPLDEALGVERLLALCALLREITAKDPSDRLTDAQGAAQTLLGELEARRRQPNSPGPLRNGETQYPGNEVCST</sequence>
<dbReference type="EMBL" id="BPQB01000072">
    <property type="protein sequence ID" value="GJE97490.1"/>
    <property type="molecule type" value="Genomic_DNA"/>
</dbReference>
<feature type="compositionally biased region" description="Polar residues" evidence="1">
    <location>
        <begin position="384"/>
        <end position="396"/>
    </location>
</feature>
<gene>
    <name evidence="2" type="ORF">PsYK624_137110</name>
</gene>
<comment type="caution">
    <text evidence="2">The sequence shown here is derived from an EMBL/GenBank/DDBJ whole genome shotgun (WGS) entry which is preliminary data.</text>
</comment>
<accession>A0A9P3GLG6</accession>
<protein>
    <submittedName>
        <fullName evidence="2">Uncharacterized protein</fullName>
    </submittedName>
</protein>
<evidence type="ECO:0000313" key="2">
    <source>
        <dbReference type="EMBL" id="GJE97490.1"/>
    </source>
</evidence>
<dbReference type="OrthoDB" id="10648710at2759"/>
<keyword evidence="3" id="KW-1185">Reference proteome</keyword>
<dbReference type="AlphaFoldDB" id="A0A9P3GLG6"/>
<reference evidence="2 3" key="1">
    <citation type="submission" date="2021-08" db="EMBL/GenBank/DDBJ databases">
        <title>Draft Genome Sequence of Phanerochaete sordida strain YK-624.</title>
        <authorList>
            <person name="Mori T."/>
            <person name="Dohra H."/>
            <person name="Suzuki T."/>
            <person name="Kawagishi H."/>
            <person name="Hirai H."/>
        </authorList>
    </citation>
    <scope>NUCLEOTIDE SEQUENCE [LARGE SCALE GENOMIC DNA]</scope>
    <source>
        <strain evidence="2 3">YK-624</strain>
    </source>
</reference>
<proteinExistence type="predicted"/>
<organism evidence="2 3">
    <name type="scientific">Phanerochaete sordida</name>
    <dbReference type="NCBI Taxonomy" id="48140"/>
    <lineage>
        <taxon>Eukaryota</taxon>
        <taxon>Fungi</taxon>
        <taxon>Dikarya</taxon>
        <taxon>Basidiomycota</taxon>
        <taxon>Agaricomycotina</taxon>
        <taxon>Agaricomycetes</taxon>
        <taxon>Polyporales</taxon>
        <taxon>Phanerochaetaceae</taxon>
        <taxon>Phanerochaete</taxon>
    </lineage>
</organism>
<dbReference type="Proteomes" id="UP000703269">
    <property type="component" value="Unassembled WGS sequence"/>
</dbReference>
<feature type="region of interest" description="Disordered" evidence="1">
    <location>
        <begin position="366"/>
        <end position="396"/>
    </location>
</feature>
<evidence type="ECO:0000313" key="3">
    <source>
        <dbReference type="Proteomes" id="UP000703269"/>
    </source>
</evidence>
<evidence type="ECO:0000256" key="1">
    <source>
        <dbReference type="SAM" id="MobiDB-lite"/>
    </source>
</evidence>
<name>A0A9P3GLG6_9APHY</name>